<accession>A0A4V3IEZ5</accession>
<feature type="compositionally biased region" description="Low complexity" evidence="1">
    <location>
        <begin position="101"/>
        <end position="115"/>
    </location>
</feature>
<evidence type="ECO:0000256" key="1">
    <source>
        <dbReference type="SAM" id="MobiDB-lite"/>
    </source>
</evidence>
<feature type="region of interest" description="Disordered" evidence="1">
    <location>
        <begin position="1"/>
        <end position="147"/>
    </location>
</feature>
<comment type="caution">
    <text evidence="2">The sequence shown here is derived from an EMBL/GenBank/DDBJ whole genome shotgun (WGS) entry which is preliminary data.</text>
</comment>
<dbReference type="AlphaFoldDB" id="A0A4V3IEZ5"/>
<protein>
    <submittedName>
        <fullName evidence="2">Uncharacterized protein</fullName>
    </submittedName>
</protein>
<organism evidence="2 3">
    <name type="scientific">Cryobacterium algoritolerans</name>
    <dbReference type="NCBI Taxonomy" id="1259184"/>
    <lineage>
        <taxon>Bacteria</taxon>
        <taxon>Bacillati</taxon>
        <taxon>Actinomycetota</taxon>
        <taxon>Actinomycetes</taxon>
        <taxon>Micrococcales</taxon>
        <taxon>Microbacteriaceae</taxon>
        <taxon>Cryobacterium</taxon>
    </lineage>
</organism>
<feature type="compositionally biased region" description="Polar residues" evidence="1">
    <location>
        <begin position="67"/>
        <end position="78"/>
    </location>
</feature>
<evidence type="ECO:0000313" key="2">
    <source>
        <dbReference type="EMBL" id="TFC15646.1"/>
    </source>
</evidence>
<gene>
    <name evidence="2" type="ORF">E3O19_08095</name>
</gene>
<dbReference type="EMBL" id="SOFP01000045">
    <property type="protein sequence ID" value="TFC15646.1"/>
    <property type="molecule type" value="Genomic_DNA"/>
</dbReference>
<name>A0A4V3IEZ5_9MICO</name>
<proteinExistence type="predicted"/>
<sequence>MPDKDGQGEDGVDWLASQLGGGARPASPDEFVPRKGAPRRPKAVPVEPAPGEAAPKTAGFLWGLKPTTETDPHVTSTDVAVPPVSPATPERPSAPTPAPVPAASVPRPATPVPSAGIGQRAEPLAPAQSADLRPATPTPARAAGHTP</sequence>
<feature type="compositionally biased region" description="Low complexity" evidence="1">
    <location>
        <begin position="133"/>
        <end position="147"/>
    </location>
</feature>
<reference evidence="2 3" key="1">
    <citation type="submission" date="2019-03" db="EMBL/GenBank/DDBJ databases">
        <title>Genomics of glacier-inhabiting Cryobacterium strains.</title>
        <authorList>
            <person name="Liu Q."/>
            <person name="Xin Y.-H."/>
        </authorList>
    </citation>
    <scope>NUCLEOTIDE SEQUENCE [LARGE SCALE GENOMIC DNA]</scope>
    <source>
        <strain evidence="2 3">MDT1-3</strain>
    </source>
</reference>
<evidence type="ECO:0000313" key="3">
    <source>
        <dbReference type="Proteomes" id="UP000298412"/>
    </source>
</evidence>
<feature type="compositionally biased region" description="Low complexity" evidence="1">
    <location>
        <begin position="43"/>
        <end position="56"/>
    </location>
</feature>
<dbReference type="Proteomes" id="UP000298412">
    <property type="component" value="Unassembled WGS sequence"/>
</dbReference>
<feature type="non-terminal residue" evidence="2">
    <location>
        <position position="147"/>
    </location>
</feature>
<keyword evidence="3" id="KW-1185">Reference proteome</keyword>